<evidence type="ECO:0000313" key="1">
    <source>
        <dbReference type="EMBL" id="CAA3018515.1"/>
    </source>
</evidence>
<sequence>MDRGLAAECLDASSIKRVMPEIFPDVLARFFKHSVSFPTRAIFEISFFKLPFLVGMEKIVDCTFFVTDLLRGRLLLADVIEPDSAIICLSASFCKRIQPEMAKIGAHPFRLGLYLSHWTVLKTSVSRPHLLDGMEKVVDHSFVKLVPLVH</sequence>
<gene>
    <name evidence="1" type="ORF">OLEA9_A093565</name>
</gene>
<dbReference type="Gramene" id="OE9A093565T1">
    <property type="protein sequence ID" value="OE9A093565C1"/>
    <property type="gene ID" value="OE9A093565"/>
</dbReference>
<organism evidence="1 2">
    <name type="scientific">Olea europaea subsp. europaea</name>
    <dbReference type="NCBI Taxonomy" id="158383"/>
    <lineage>
        <taxon>Eukaryota</taxon>
        <taxon>Viridiplantae</taxon>
        <taxon>Streptophyta</taxon>
        <taxon>Embryophyta</taxon>
        <taxon>Tracheophyta</taxon>
        <taxon>Spermatophyta</taxon>
        <taxon>Magnoliopsida</taxon>
        <taxon>eudicotyledons</taxon>
        <taxon>Gunneridae</taxon>
        <taxon>Pentapetalae</taxon>
        <taxon>asterids</taxon>
        <taxon>lamiids</taxon>
        <taxon>Lamiales</taxon>
        <taxon>Oleaceae</taxon>
        <taxon>Oleeae</taxon>
        <taxon>Olea</taxon>
    </lineage>
</organism>
<name>A0A8S0UK01_OLEEU</name>
<reference evidence="1 2" key="1">
    <citation type="submission" date="2019-12" db="EMBL/GenBank/DDBJ databases">
        <authorList>
            <person name="Alioto T."/>
            <person name="Alioto T."/>
            <person name="Gomez Garrido J."/>
        </authorList>
    </citation>
    <scope>NUCLEOTIDE SEQUENCE [LARGE SCALE GENOMIC DNA]</scope>
</reference>
<accession>A0A8S0UK01</accession>
<dbReference type="AlphaFoldDB" id="A0A8S0UK01"/>
<dbReference type="EMBL" id="CACTIH010007860">
    <property type="protein sequence ID" value="CAA3018515.1"/>
    <property type="molecule type" value="Genomic_DNA"/>
</dbReference>
<protein>
    <submittedName>
        <fullName evidence="1">Uncharacterized protein</fullName>
    </submittedName>
</protein>
<dbReference type="Proteomes" id="UP000594638">
    <property type="component" value="Unassembled WGS sequence"/>
</dbReference>
<evidence type="ECO:0000313" key="2">
    <source>
        <dbReference type="Proteomes" id="UP000594638"/>
    </source>
</evidence>
<comment type="caution">
    <text evidence="1">The sequence shown here is derived from an EMBL/GenBank/DDBJ whole genome shotgun (WGS) entry which is preliminary data.</text>
</comment>
<proteinExistence type="predicted"/>
<keyword evidence="2" id="KW-1185">Reference proteome</keyword>